<proteinExistence type="predicted"/>
<feature type="domain" description="LIM zinc-binding" evidence="6">
    <location>
        <begin position="74"/>
        <end position="139"/>
    </location>
</feature>
<gene>
    <name evidence="9" type="primary">LOC106819288</name>
</gene>
<evidence type="ECO:0000259" key="6">
    <source>
        <dbReference type="PROSITE" id="PS50023"/>
    </source>
</evidence>
<accession>A0ABM1F4P8</accession>
<evidence type="ECO:0000256" key="3">
    <source>
        <dbReference type="ARBA" id="ARBA00022833"/>
    </source>
</evidence>
<dbReference type="SMART" id="SM00132">
    <property type="entry name" value="LIM"/>
    <property type="match status" value="1"/>
</dbReference>
<dbReference type="PANTHER" id="PTHR24211:SF37">
    <property type="entry name" value="PROTEIN ESPINAS-LIKE PROTEIN"/>
    <property type="match status" value="1"/>
</dbReference>
<keyword evidence="3 5" id="KW-0862">Zinc</keyword>
<keyword evidence="8" id="KW-1185">Reference proteome</keyword>
<dbReference type="PROSITE" id="PS51303">
    <property type="entry name" value="PET"/>
    <property type="match status" value="1"/>
</dbReference>
<evidence type="ECO:0000259" key="7">
    <source>
        <dbReference type="PROSITE" id="PS51303"/>
    </source>
</evidence>
<evidence type="ECO:0000313" key="9">
    <source>
        <dbReference type="RefSeq" id="XP_014679419.1"/>
    </source>
</evidence>
<dbReference type="InterPro" id="IPR047120">
    <property type="entry name" value="Pk/Esn/Tes"/>
</dbReference>
<evidence type="ECO:0000256" key="5">
    <source>
        <dbReference type="PROSITE-ProRule" id="PRU00125"/>
    </source>
</evidence>
<feature type="domain" description="PET" evidence="7">
    <location>
        <begin position="1"/>
        <end position="75"/>
    </location>
</feature>
<evidence type="ECO:0000313" key="8">
    <source>
        <dbReference type="Proteomes" id="UP000695022"/>
    </source>
</evidence>
<keyword evidence="1 5" id="KW-0479">Metal-binding</keyword>
<dbReference type="Proteomes" id="UP000695022">
    <property type="component" value="Unplaced"/>
</dbReference>
<dbReference type="InterPro" id="IPR001781">
    <property type="entry name" value="Znf_LIM"/>
</dbReference>
<protein>
    <submittedName>
        <fullName evidence="9">Protein espinas-like</fullName>
    </submittedName>
</protein>
<dbReference type="PROSITE" id="PS00478">
    <property type="entry name" value="LIM_DOMAIN_1"/>
    <property type="match status" value="1"/>
</dbReference>
<dbReference type="RefSeq" id="XP_014679419.1">
    <property type="nucleotide sequence ID" value="XM_014823933.1"/>
</dbReference>
<sequence length="166" mass="18918">MNQLPNHKVPRLDSPGEKYREKQLMVQLPRQDLSEAYCRYLEAGSRRAFIDFVMVRNEMALDIAYVKDTLPTDMDCRKCQGALQAGDLAVFAPKFGEQVAWHPACFVCHRCDELLVDLTYCVKDGNLFCERHYAETIKPRCAACDEGCDAVYMYGIRMTDADTDAT</sequence>
<dbReference type="SUPFAM" id="SSF57716">
    <property type="entry name" value="Glucocorticoid receptor-like (DNA-binding domain)"/>
    <property type="match status" value="1"/>
</dbReference>
<dbReference type="Pfam" id="PF00412">
    <property type="entry name" value="LIM"/>
    <property type="match status" value="1"/>
</dbReference>
<keyword evidence="2" id="KW-0677">Repeat</keyword>
<name>A0ABM1F4P8_PRICU</name>
<organism evidence="8 9">
    <name type="scientific">Priapulus caudatus</name>
    <name type="common">Priapulid worm</name>
    <dbReference type="NCBI Taxonomy" id="37621"/>
    <lineage>
        <taxon>Eukaryota</taxon>
        <taxon>Metazoa</taxon>
        <taxon>Ecdysozoa</taxon>
        <taxon>Scalidophora</taxon>
        <taxon>Priapulida</taxon>
        <taxon>Priapulimorpha</taxon>
        <taxon>Priapulimorphida</taxon>
        <taxon>Priapulidae</taxon>
        <taxon>Priapulus</taxon>
    </lineage>
</organism>
<dbReference type="GeneID" id="106819288"/>
<dbReference type="Gene3D" id="2.10.110.10">
    <property type="entry name" value="Cysteine Rich Protein"/>
    <property type="match status" value="1"/>
</dbReference>
<dbReference type="PANTHER" id="PTHR24211">
    <property type="entry name" value="LIM DOMAIN-CONTAINING PROTEIN"/>
    <property type="match status" value="1"/>
</dbReference>
<dbReference type="Pfam" id="PF06297">
    <property type="entry name" value="PET"/>
    <property type="match status" value="1"/>
</dbReference>
<keyword evidence="4 5" id="KW-0440">LIM domain</keyword>
<dbReference type="InterPro" id="IPR010442">
    <property type="entry name" value="PET_domain"/>
</dbReference>
<dbReference type="PROSITE" id="PS50023">
    <property type="entry name" value="LIM_DOMAIN_2"/>
    <property type="match status" value="1"/>
</dbReference>
<evidence type="ECO:0000256" key="4">
    <source>
        <dbReference type="ARBA" id="ARBA00023038"/>
    </source>
</evidence>
<evidence type="ECO:0000256" key="2">
    <source>
        <dbReference type="ARBA" id="ARBA00022737"/>
    </source>
</evidence>
<reference evidence="9" key="1">
    <citation type="submission" date="2025-08" db="UniProtKB">
        <authorList>
            <consortium name="RefSeq"/>
        </authorList>
    </citation>
    <scope>IDENTIFICATION</scope>
</reference>
<evidence type="ECO:0000256" key="1">
    <source>
        <dbReference type="ARBA" id="ARBA00022723"/>
    </source>
</evidence>